<protein>
    <recommendedName>
        <fullName evidence="6">NHL repeat containing protein</fullName>
    </recommendedName>
</protein>
<dbReference type="RefSeq" id="WP_344069126.1">
    <property type="nucleotide sequence ID" value="NZ_BAAAPN010000105.1"/>
</dbReference>
<dbReference type="InterPro" id="IPR001258">
    <property type="entry name" value="NHL_repeat"/>
</dbReference>
<feature type="signal peptide" evidence="3">
    <location>
        <begin position="1"/>
        <end position="26"/>
    </location>
</feature>
<evidence type="ECO:0000313" key="5">
    <source>
        <dbReference type="Proteomes" id="UP001501475"/>
    </source>
</evidence>
<dbReference type="SUPFAM" id="SSF101898">
    <property type="entry name" value="NHL repeat"/>
    <property type="match status" value="4"/>
</dbReference>
<accession>A0ABN2L842</accession>
<dbReference type="Gene3D" id="2.120.10.30">
    <property type="entry name" value="TolB, C-terminal domain"/>
    <property type="match status" value="6"/>
</dbReference>
<evidence type="ECO:0000256" key="3">
    <source>
        <dbReference type="SAM" id="SignalP"/>
    </source>
</evidence>
<sequence>MTISRARRRFLAGATAGVVGAGGVLAATAPMAQAATLPTPTVLGGPGHATVYASGLEVGPDGTLVVADTGNDSIAKFSASGTLIWRVSGGTTDGDEAENARDIAIDSSGDVYVGDAALSRVIKLSGSTGATLGTWTGPSTDKIGSPIGLTYKDGKIYVADALKRKIRIFDTSGVQQSAIGESGSCSLAAVRDADADSAGNIYVANYTNNNILKFSSSGTCLGTWGTQGSAPGQFKNPYGVRVANDPVWGESVYVADSNNNRIQIFSTSGSYRTSFGTTGTYSQTGSFTTLRRVAVASNGDVWGADLWGWRLVRFARTSTGFSYAQTIGGTPPPLTSTAAFNEPRAVAVGPTGNLNVMDTVNQRIVQMTPDGAIVDSCGERDSRPVSLNWPRGLAVDPATGDRWIADTKQSRLQIFPARCSDQKIRLGDKGSGTGQFYWPYAIGIRNSDRLAFVADTLNNRIVVWDVASRTQIASYTGGGLKQPRGVSVDQATGQIMVADTGNNRLIELSYSKSAGFAATRAIAPGLSGPESAAVDVNGDVWVADTVNNRVQIINSAGTITNTITSFDGKSLKAPSTVSVSGGTVFVSDTGNDRILKYTLKNTPPPGTGPQYKSTLYGYAPADMYPVDVTSTPTHYYVVDPGRYSIFGVNRATSAIDYQAGGTRGSGTDELAAARALAADSSGNVWVADTPNNRIVKYDSTLKNPKTFGSKGTGNGQFTAIYGIADGPGIGAGGASAEVIYTIDANRIQKFTTSGTWLATKVDPTLNQPRQIEVNKTNGDVYVVNARNKQVVVYNKNLTELRRFGSVGTGNGQFMGDPRGITVTPDGSVVFVTDDGNRRIQAFSGTTGAYLFQIGGTGVFTDPRGIEVTADKKLIIADEWDFALKEYTYTTSGATKVRQLFGNAAKNTGANSPRGLALDSLGHIFASDWWNQRIIRTDLSGGNFFTWGKRGIRGEVGSLNFQWGVAVQPGTNNVFVANRESHEIKVFSNNGTQLWAWGKRSSAPGDFTFPQGLTFDEDGTLLVADSGNGRIERFKVNSDSLTYITSYGTTGTGTGQLQMPTGVDTAADGTIWIADTKNNRIVSYKPSTGTWGTPITKPAGSTRPFAVPWGVTVAPDGYIWVADTGRQRLVRMSTSGTMSYEVTGASAGTSDFVGPFQVVFDASGELYMSDTWGNRVIRLGF</sequence>
<evidence type="ECO:0008006" key="6">
    <source>
        <dbReference type="Google" id="ProtNLM"/>
    </source>
</evidence>
<dbReference type="PANTHER" id="PTHR24104">
    <property type="entry name" value="E3 UBIQUITIN-PROTEIN LIGASE NHLRC1-RELATED"/>
    <property type="match status" value="1"/>
</dbReference>
<feature type="repeat" description="NHL" evidence="2">
    <location>
        <begin position="1043"/>
        <end position="1086"/>
    </location>
</feature>
<feature type="repeat" description="NHL" evidence="2">
    <location>
        <begin position="228"/>
        <end position="268"/>
    </location>
</feature>
<dbReference type="InterPro" id="IPR006311">
    <property type="entry name" value="TAT_signal"/>
</dbReference>
<dbReference type="EMBL" id="BAAAPN010000105">
    <property type="protein sequence ID" value="GAA1776218.1"/>
    <property type="molecule type" value="Genomic_DNA"/>
</dbReference>
<dbReference type="PROSITE" id="PS51125">
    <property type="entry name" value="NHL"/>
    <property type="match status" value="9"/>
</dbReference>
<gene>
    <name evidence="4" type="ORF">GCM10009810_36600</name>
</gene>
<keyword evidence="1" id="KW-0677">Repeat</keyword>
<feature type="repeat" description="NHL" evidence="2">
    <location>
        <begin position="526"/>
        <end position="556"/>
    </location>
</feature>
<feature type="repeat" description="NHL" evidence="2">
    <location>
        <begin position="661"/>
        <end position="700"/>
    </location>
</feature>
<dbReference type="PANTHER" id="PTHR24104:SF25">
    <property type="entry name" value="PROTEIN LIN-41"/>
    <property type="match status" value="1"/>
</dbReference>
<reference evidence="4 5" key="1">
    <citation type="journal article" date="2019" name="Int. J. Syst. Evol. Microbiol.">
        <title>The Global Catalogue of Microorganisms (GCM) 10K type strain sequencing project: providing services to taxonomists for standard genome sequencing and annotation.</title>
        <authorList>
            <consortium name="The Broad Institute Genomics Platform"/>
            <consortium name="The Broad Institute Genome Sequencing Center for Infectious Disease"/>
            <person name="Wu L."/>
            <person name="Ma J."/>
        </authorList>
    </citation>
    <scope>NUCLEOTIDE SEQUENCE [LARGE SCALE GENOMIC DNA]</scope>
    <source>
        <strain evidence="4 5">JCM 15591</strain>
    </source>
</reference>
<name>A0ABN2L842_9MICO</name>
<feature type="repeat" description="NHL" evidence="2">
    <location>
        <begin position="997"/>
        <end position="1036"/>
    </location>
</feature>
<feature type="chain" id="PRO_5046222402" description="NHL repeat containing protein" evidence="3">
    <location>
        <begin position="27"/>
        <end position="1180"/>
    </location>
</feature>
<dbReference type="Proteomes" id="UP001501475">
    <property type="component" value="Unassembled WGS sequence"/>
</dbReference>
<evidence type="ECO:0000313" key="4">
    <source>
        <dbReference type="EMBL" id="GAA1776218.1"/>
    </source>
</evidence>
<keyword evidence="3" id="KW-0732">Signal</keyword>
<keyword evidence="5" id="KW-1185">Reference proteome</keyword>
<feature type="repeat" description="NHL" evidence="2">
    <location>
        <begin position="800"/>
        <end position="845"/>
    </location>
</feature>
<dbReference type="PROSITE" id="PS51318">
    <property type="entry name" value="TAT"/>
    <property type="match status" value="1"/>
</dbReference>
<dbReference type="CDD" id="cd05819">
    <property type="entry name" value="NHL"/>
    <property type="match status" value="2"/>
</dbReference>
<dbReference type="InterPro" id="IPR050952">
    <property type="entry name" value="TRIM-NHL_E3_ligases"/>
</dbReference>
<proteinExistence type="predicted"/>
<feature type="repeat" description="NHL" evidence="2">
    <location>
        <begin position="374"/>
        <end position="418"/>
    </location>
</feature>
<feature type="repeat" description="NHL" evidence="2">
    <location>
        <begin position="476"/>
        <end position="511"/>
    </location>
</feature>
<dbReference type="Pfam" id="PF01436">
    <property type="entry name" value="NHL"/>
    <property type="match status" value="6"/>
</dbReference>
<organism evidence="4 5">
    <name type="scientific">Nostocoides vanveenii</name>
    <dbReference type="NCBI Taxonomy" id="330835"/>
    <lineage>
        <taxon>Bacteria</taxon>
        <taxon>Bacillati</taxon>
        <taxon>Actinomycetota</taxon>
        <taxon>Actinomycetes</taxon>
        <taxon>Micrococcales</taxon>
        <taxon>Intrasporangiaceae</taxon>
        <taxon>Nostocoides</taxon>
    </lineage>
</organism>
<dbReference type="SUPFAM" id="SSF63829">
    <property type="entry name" value="Calcium-dependent phosphotriesterase"/>
    <property type="match status" value="1"/>
</dbReference>
<evidence type="ECO:0000256" key="2">
    <source>
        <dbReference type="PROSITE-ProRule" id="PRU00504"/>
    </source>
</evidence>
<dbReference type="InterPro" id="IPR011042">
    <property type="entry name" value="6-blade_b-propeller_TolB-like"/>
</dbReference>
<comment type="caution">
    <text evidence="4">The sequence shown here is derived from an EMBL/GenBank/DDBJ whole genome shotgun (WGS) entry which is preliminary data.</text>
</comment>
<feature type="repeat" description="NHL" evidence="2">
    <location>
        <begin position="962"/>
        <end position="989"/>
    </location>
</feature>
<evidence type="ECO:0000256" key="1">
    <source>
        <dbReference type="ARBA" id="ARBA00022737"/>
    </source>
</evidence>